<comment type="caution">
    <text evidence="1">The sequence shown here is derived from an EMBL/GenBank/DDBJ whole genome shotgun (WGS) entry which is preliminary data.</text>
</comment>
<dbReference type="AlphaFoldDB" id="A0AAD3R6L9"/>
<organism evidence="1 2">
    <name type="scientific">Lates japonicus</name>
    <name type="common">Japanese lates</name>
    <dbReference type="NCBI Taxonomy" id="270547"/>
    <lineage>
        <taxon>Eukaryota</taxon>
        <taxon>Metazoa</taxon>
        <taxon>Chordata</taxon>
        <taxon>Craniata</taxon>
        <taxon>Vertebrata</taxon>
        <taxon>Euteleostomi</taxon>
        <taxon>Actinopterygii</taxon>
        <taxon>Neopterygii</taxon>
        <taxon>Teleostei</taxon>
        <taxon>Neoteleostei</taxon>
        <taxon>Acanthomorphata</taxon>
        <taxon>Carangaria</taxon>
        <taxon>Carangaria incertae sedis</taxon>
        <taxon>Centropomidae</taxon>
        <taxon>Lates</taxon>
    </lineage>
</organism>
<keyword evidence="2" id="KW-1185">Reference proteome</keyword>
<name>A0AAD3R6L9_LATJO</name>
<protein>
    <submittedName>
        <fullName evidence="1">Ephrin-A3-like protein</fullName>
    </submittedName>
</protein>
<accession>A0AAD3R6L9</accession>
<dbReference type="Proteomes" id="UP001279410">
    <property type="component" value="Unassembled WGS sequence"/>
</dbReference>
<evidence type="ECO:0000313" key="1">
    <source>
        <dbReference type="EMBL" id="GLD59219.1"/>
    </source>
</evidence>
<proteinExistence type="predicted"/>
<evidence type="ECO:0000313" key="2">
    <source>
        <dbReference type="Proteomes" id="UP001279410"/>
    </source>
</evidence>
<gene>
    <name evidence="1" type="ORF">AKAME5_001123500</name>
</gene>
<dbReference type="EMBL" id="BRZM01000037">
    <property type="protein sequence ID" value="GLD59219.1"/>
    <property type="molecule type" value="Genomic_DNA"/>
</dbReference>
<sequence length="72" mass="7997">MTRPVGRSVSIGAAFAAVERHIRELKGLRSDAEVQLFLLDSWRRAGEDFHMALMCEMLSGPGDCAIDQYVQS</sequence>
<reference evidence="1" key="1">
    <citation type="submission" date="2022-08" db="EMBL/GenBank/DDBJ databases">
        <title>Genome sequencing of akame (Lates japonicus).</title>
        <authorList>
            <person name="Hashiguchi Y."/>
            <person name="Takahashi H."/>
        </authorList>
    </citation>
    <scope>NUCLEOTIDE SEQUENCE</scope>
    <source>
        <strain evidence="1">Kochi</strain>
    </source>
</reference>